<accession>A0A8H4N370</accession>
<comment type="caution">
    <text evidence="3">The sequence shown here is derived from an EMBL/GenBank/DDBJ whole genome shotgun (WGS) entry which is preliminary data.</text>
</comment>
<evidence type="ECO:0000256" key="1">
    <source>
        <dbReference type="SAM" id="Coils"/>
    </source>
</evidence>
<evidence type="ECO:0000313" key="3">
    <source>
        <dbReference type="EMBL" id="KAF4309279.1"/>
    </source>
</evidence>
<dbReference type="EMBL" id="WWBZ02000016">
    <property type="protein sequence ID" value="KAF4309279.1"/>
    <property type="molecule type" value="Genomic_DNA"/>
</dbReference>
<sequence>MEPSAKGVKQMRKAACHDVTPSTREAELEKQIEQTKRKLKELEQDPRAERAEKNKEIWNAMMSYPDKDEAGAHSLPNLLSDVHQRLAHLDTFVKEKRDMYQFINNALTEINSHPHLIPFDRFNGDDAYFLRDLKQLIDRDLAALEALRDRKAHSKLRSIWKKVKALQTHGFKIDQPRPGEERDYVYLACKLPKVHFRIEAHYVHPTGSTHAKPEPQDHETDMTFEEAAIEEQIEQTKKKLKDLEQSLRNERDRKKKKRKYDEIMGAEDRNTILSNLKSITDELSCGRTLWAWLLEAYKEIYKAVFEISDYSALPFDRITHGEIDALNELRSCVEADRKAIATLKDAGLESIRQCIIEMRDKVMNKPRQQYMQHPEYRLNPYLAR</sequence>
<protein>
    <submittedName>
        <fullName evidence="3">Uncharacterized protein</fullName>
    </submittedName>
</protein>
<keyword evidence="4" id="KW-1185">Reference proteome</keyword>
<evidence type="ECO:0000313" key="4">
    <source>
        <dbReference type="Proteomes" id="UP000572817"/>
    </source>
</evidence>
<dbReference type="OrthoDB" id="10664178at2759"/>
<feature type="coiled-coil region" evidence="1">
    <location>
        <begin position="226"/>
        <end position="260"/>
    </location>
</feature>
<feature type="region of interest" description="Disordered" evidence="2">
    <location>
        <begin position="1"/>
        <end position="27"/>
    </location>
</feature>
<organism evidence="3 4">
    <name type="scientific">Botryosphaeria dothidea</name>
    <dbReference type="NCBI Taxonomy" id="55169"/>
    <lineage>
        <taxon>Eukaryota</taxon>
        <taxon>Fungi</taxon>
        <taxon>Dikarya</taxon>
        <taxon>Ascomycota</taxon>
        <taxon>Pezizomycotina</taxon>
        <taxon>Dothideomycetes</taxon>
        <taxon>Dothideomycetes incertae sedis</taxon>
        <taxon>Botryosphaeriales</taxon>
        <taxon>Botryosphaeriaceae</taxon>
        <taxon>Botryosphaeria</taxon>
    </lineage>
</organism>
<dbReference type="AlphaFoldDB" id="A0A8H4N370"/>
<reference evidence="3" key="1">
    <citation type="submission" date="2020-04" db="EMBL/GenBank/DDBJ databases">
        <title>Genome Assembly and Annotation of Botryosphaeria dothidea sdau 11-99, a Latent Pathogen of Apple Fruit Ring Rot in China.</title>
        <authorList>
            <person name="Yu C."/>
            <person name="Diao Y."/>
            <person name="Lu Q."/>
            <person name="Zhao J."/>
            <person name="Cui S."/>
            <person name="Peng C."/>
            <person name="He B."/>
            <person name="Liu H."/>
        </authorList>
    </citation>
    <scope>NUCLEOTIDE SEQUENCE [LARGE SCALE GENOMIC DNA]</scope>
    <source>
        <strain evidence="3">Sdau11-99</strain>
    </source>
</reference>
<keyword evidence="1" id="KW-0175">Coiled coil</keyword>
<name>A0A8H4N370_9PEZI</name>
<dbReference type="Proteomes" id="UP000572817">
    <property type="component" value="Unassembled WGS sequence"/>
</dbReference>
<proteinExistence type="predicted"/>
<gene>
    <name evidence="3" type="ORF">GTA08_BOTSDO02375</name>
</gene>
<evidence type="ECO:0000256" key="2">
    <source>
        <dbReference type="SAM" id="MobiDB-lite"/>
    </source>
</evidence>